<accession>A0AAD7N7B5</accession>
<dbReference type="InterPro" id="IPR039298">
    <property type="entry name" value="ACOT13"/>
</dbReference>
<evidence type="ECO:0000313" key="5">
    <source>
        <dbReference type="EMBL" id="KAJ7749717.1"/>
    </source>
</evidence>
<evidence type="ECO:0000259" key="4">
    <source>
        <dbReference type="Pfam" id="PF03061"/>
    </source>
</evidence>
<sequence>MSSSSSSHTPTAGPSTSNSTTNKPWIDPSTLPNDPASASALSSIAGNVPPYIKQLMCNTFYAYGVGSHDDTFGYAVGRAVRFVEMRVEYPEERGGRMEAVIVQEVEVTKNMLNGAGMLHGGCVTYLIDNCASCPLVVLGLLTSTNGVGVTQGMNVLFHAPAPVGSTLRITSSSISMGSRIMAARCEITDKSTGRVVASAFLNKMQPVAQAKL</sequence>
<dbReference type="PANTHER" id="PTHR21660:SF1">
    <property type="entry name" value="ACYL-COENZYME A THIOESTERASE 13"/>
    <property type="match status" value="1"/>
</dbReference>
<dbReference type="CDD" id="cd03443">
    <property type="entry name" value="PaaI_thioesterase"/>
    <property type="match status" value="1"/>
</dbReference>
<dbReference type="Proteomes" id="UP001215598">
    <property type="component" value="Unassembled WGS sequence"/>
</dbReference>
<comment type="similarity">
    <text evidence="1">Belongs to the thioesterase PaaI family.</text>
</comment>
<dbReference type="EMBL" id="JARKIB010000068">
    <property type="protein sequence ID" value="KAJ7749717.1"/>
    <property type="molecule type" value="Genomic_DNA"/>
</dbReference>
<feature type="region of interest" description="Disordered" evidence="3">
    <location>
        <begin position="1"/>
        <end position="32"/>
    </location>
</feature>
<reference evidence="5" key="1">
    <citation type="submission" date="2023-03" db="EMBL/GenBank/DDBJ databases">
        <title>Massive genome expansion in bonnet fungi (Mycena s.s.) driven by repeated elements and novel gene families across ecological guilds.</title>
        <authorList>
            <consortium name="Lawrence Berkeley National Laboratory"/>
            <person name="Harder C.B."/>
            <person name="Miyauchi S."/>
            <person name="Viragh M."/>
            <person name="Kuo A."/>
            <person name="Thoen E."/>
            <person name="Andreopoulos B."/>
            <person name="Lu D."/>
            <person name="Skrede I."/>
            <person name="Drula E."/>
            <person name="Henrissat B."/>
            <person name="Morin E."/>
            <person name="Kohler A."/>
            <person name="Barry K."/>
            <person name="LaButti K."/>
            <person name="Morin E."/>
            <person name="Salamov A."/>
            <person name="Lipzen A."/>
            <person name="Mereny Z."/>
            <person name="Hegedus B."/>
            <person name="Baldrian P."/>
            <person name="Stursova M."/>
            <person name="Weitz H."/>
            <person name="Taylor A."/>
            <person name="Grigoriev I.V."/>
            <person name="Nagy L.G."/>
            <person name="Martin F."/>
            <person name="Kauserud H."/>
        </authorList>
    </citation>
    <scope>NUCLEOTIDE SEQUENCE</scope>
    <source>
        <strain evidence="5">CBHHK182m</strain>
    </source>
</reference>
<organism evidence="5 6">
    <name type="scientific">Mycena metata</name>
    <dbReference type="NCBI Taxonomy" id="1033252"/>
    <lineage>
        <taxon>Eukaryota</taxon>
        <taxon>Fungi</taxon>
        <taxon>Dikarya</taxon>
        <taxon>Basidiomycota</taxon>
        <taxon>Agaricomycotina</taxon>
        <taxon>Agaricomycetes</taxon>
        <taxon>Agaricomycetidae</taxon>
        <taxon>Agaricales</taxon>
        <taxon>Marasmiineae</taxon>
        <taxon>Mycenaceae</taxon>
        <taxon>Mycena</taxon>
    </lineage>
</organism>
<evidence type="ECO:0000256" key="1">
    <source>
        <dbReference type="ARBA" id="ARBA00008324"/>
    </source>
</evidence>
<feature type="compositionally biased region" description="Low complexity" evidence="3">
    <location>
        <begin position="1"/>
        <end position="17"/>
    </location>
</feature>
<evidence type="ECO:0000256" key="2">
    <source>
        <dbReference type="ARBA" id="ARBA00022801"/>
    </source>
</evidence>
<dbReference type="SUPFAM" id="SSF54637">
    <property type="entry name" value="Thioesterase/thiol ester dehydrase-isomerase"/>
    <property type="match status" value="1"/>
</dbReference>
<dbReference type="AlphaFoldDB" id="A0AAD7N7B5"/>
<feature type="domain" description="Thioesterase" evidence="4">
    <location>
        <begin position="116"/>
        <end position="194"/>
    </location>
</feature>
<keyword evidence="6" id="KW-1185">Reference proteome</keyword>
<dbReference type="InterPro" id="IPR003736">
    <property type="entry name" value="PAAI_dom"/>
</dbReference>
<dbReference type="PANTHER" id="PTHR21660">
    <property type="entry name" value="THIOESTERASE SUPERFAMILY MEMBER-RELATED"/>
    <property type="match status" value="1"/>
</dbReference>
<gene>
    <name evidence="5" type="ORF">B0H16DRAFT_1551141</name>
</gene>
<dbReference type="Pfam" id="PF03061">
    <property type="entry name" value="4HBT"/>
    <property type="match status" value="1"/>
</dbReference>
<keyword evidence="2" id="KW-0378">Hydrolase</keyword>
<dbReference type="NCBIfam" id="TIGR00369">
    <property type="entry name" value="unchar_dom_1"/>
    <property type="match status" value="1"/>
</dbReference>
<dbReference type="Gene3D" id="3.10.129.10">
    <property type="entry name" value="Hotdog Thioesterase"/>
    <property type="match status" value="1"/>
</dbReference>
<name>A0AAD7N7B5_9AGAR</name>
<dbReference type="InterPro" id="IPR006683">
    <property type="entry name" value="Thioestr_dom"/>
</dbReference>
<evidence type="ECO:0000313" key="6">
    <source>
        <dbReference type="Proteomes" id="UP001215598"/>
    </source>
</evidence>
<proteinExistence type="inferred from homology"/>
<protein>
    <submittedName>
        <fullName evidence="5">HotDog domain-containing protein</fullName>
    </submittedName>
</protein>
<evidence type="ECO:0000256" key="3">
    <source>
        <dbReference type="SAM" id="MobiDB-lite"/>
    </source>
</evidence>
<dbReference type="GO" id="GO:0047617">
    <property type="term" value="F:fatty acyl-CoA hydrolase activity"/>
    <property type="evidence" value="ECO:0007669"/>
    <property type="project" value="InterPro"/>
</dbReference>
<comment type="caution">
    <text evidence="5">The sequence shown here is derived from an EMBL/GenBank/DDBJ whole genome shotgun (WGS) entry which is preliminary data.</text>
</comment>
<dbReference type="InterPro" id="IPR029069">
    <property type="entry name" value="HotDog_dom_sf"/>
</dbReference>